<comment type="catalytic activity">
    <reaction evidence="9">
        <text>hydrogenobyrinate + 2 L-glutamine + 2 ATP + 2 H2O = hydrogenobyrinate a,c-diamide + 2 L-glutamate + 2 ADP + 2 phosphate + 2 H(+)</text>
        <dbReference type="Rhea" id="RHEA:12544"/>
        <dbReference type="ChEBI" id="CHEBI:15377"/>
        <dbReference type="ChEBI" id="CHEBI:15378"/>
        <dbReference type="ChEBI" id="CHEBI:29985"/>
        <dbReference type="ChEBI" id="CHEBI:30616"/>
        <dbReference type="ChEBI" id="CHEBI:43474"/>
        <dbReference type="ChEBI" id="CHEBI:58359"/>
        <dbReference type="ChEBI" id="CHEBI:77873"/>
        <dbReference type="ChEBI" id="CHEBI:77874"/>
        <dbReference type="ChEBI" id="CHEBI:456216"/>
        <dbReference type="EC" id="6.3.5.9"/>
    </reaction>
</comment>
<feature type="active site" description="Nucleophile" evidence="9">
    <location>
        <position position="322"/>
    </location>
</feature>
<dbReference type="HAMAP" id="MF_00027">
    <property type="entry name" value="CobB_CbiA"/>
    <property type="match status" value="1"/>
</dbReference>
<comment type="function">
    <text evidence="9">Catalyzes the ATP-dependent amidation of the two carboxylate groups at positions a and c of hydrogenobyrinate, using either L-glutamine or ammonia as the nitrogen source.</text>
</comment>
<comment type="similarity">
    <text evidence="2">Belongs to the CobB/CobQ family. CobQ subfamily.</text>
</comment>
<keyword evidence="3 9" id="KW-0169">Cobalamin biosynthesis</keyword>
<keyword evidence="7 9" id="KW-0460">Magnesium</keyword>
<keyword evidence="4 9" id="KW-0436">Ligase</keyword>
<dbReference type="EC" id="6.3.5.9" evidence="9"/>
<dbReference type="InterPro" id="IPR011698">
    <property type="entry name" value="GATase_3"/>
</dbReference>
<dbReference type="GO" id="GO:0005524">
    <property type="term" value="F:ATP binding"/>
    <property type="evidence" value="ECO:0007669"/>
    <property type="project" value="UniProtKB-UniRule"/>
</dbReference>
<dbReference type="InterPro" id="IPR027417">
    <property type="entry name" value="P-loop_NTPase"/>
</dbReference>
<evidence type="ECO:0000256" key="4">
    <source>
        <dbReference type="ARBA" id="ARBA00022598"/>
    </source>
</evidence>
<dbReference type="Gene3D" id="3.40.50.300">
    <property type="entry name" value="P-loop containing nucleotide triphosphate hydrolases"/>
    <property type="match status" value="1"/>
</dbReference>
<keyword evidence="5 9" id="KW-0547">Nucleotide-binding</keyword>
<dbReference type="GO" id="GO:0043802">
    <property type="term" value="F:hydrogenobyrinic acid a,c-diamide synthase (glutamine-hydrolysing) activity"/>
    <property type="evidence" value="ECO:0007669"/>
    <property type="project" value="UniProtKB-UniRule"/>
</dbReference>
<keyword evidence="13" id="KW-1185">Reference proteome</keyword>
<dbReference type="InterPro" id="IPR029062">
    <property type="entry name" value="Class_I_gatase-like"/>
</dbReference>
<evidence type="ECO:0000256" key="7">
    <source>
        <dbReference type="ARBA" id="ARBA00022842"/>
    </source>
</evidence>
<dbReference type="NCBIfam" id="NF002204">
    <property type="entry name" value="PRK01077.1"/>
    <property type="match status" value="1"/>
</dbReference>
<feature type="domain" description="CobB/CobQ-like glutamine amidotransferase" evidence="11">
    <location>
        <begin position="242"/>
        <end position="422"/>
    </location>
</feature>
<evidence type="ECO:0000313" key="12">
    <source>
        <dbReference type="EMBL" id="SPF76185.1"/>
    </source>
</evidence>
<dbReference type="NCBIfam" id="TIGR00379">
    <property type="entry name" value="cobB"/>
    <property type="match status" value="1"/>
</dbReference>
<evidence type="ECO:0000256" key="1">
    <source>
        <dbReference type="ARBA" id="ARBA00001946"/>
    </source>
</evidence>
<comment type="domain">
    <text evidence="9">Comprises of two domains. The C-terminal domain contains the binding site for glutamine and catalyzes the hydrolysis of this substrate to glutamate and ammonia. The N-terminal domain is anticipated to bind ATP and hydrogenobyrinate and catalyzes the ultimate synthesis of the diamide product. The ammonia produced via the glutaminase domain is probably translocated to the adjacent domain via a molecular tunnel, where it reacts with an activated intermediate.</text>
</comment>
<dbReference type="EMBL" id="OMOI01000001">
    <property type="protein sequence ID" value="SPF76185.1"/>
    <property type="molecule type" value="Genomic_DNA"/>
</dbReference>
<dbReference type="CDD" id="cd05388">
    <property type="entry name" value="CobB_N"/>
    <property type="match status" value="1"/>
</dbReference>
<dbReference type="GO" id="GO:0042242">
    <property type="term" value="F:cobyrinic acid a,c-diamide synthase activity"/>
    <property type="evidence" value="ECO:0007669"/>
    <property type="project" value="InterPro"/>
</dbReference>
<evidence type="ECO:0000256" key="3">
    <source>
        <dbReference type="ARBA" id="ARBA00022573"/>
    </source>
</evidence>
<comment type="pathway">
    <text evidence="9">Cofactor biosynthesis; adenosylcobalamin biosynthesis; cob(II)yrinate a,c-diamide from precorrin-2 (aerobic route): step 9/10.</text>
</comment>
<dbReference type="Pfam" id="PF07685">
    <property type="entry name" value="GATase_3"/>
    <property type="match status" value="1"/>
</dbReference>
<feature type="site" description="Increases nucleophilicity of active site Cys" evidence="9">
    <location>
        <position position="420"/>
    </location>
</feature>
<comment type="cofactor">
    <cofactor evidence="1 9">
        <name>Mg(2+)</name>
        <dbReference type="ChEBI" id="CHEBI:18420"/>
    </cofactor>
</comment>
<dbReference type="RefSeq" id="WP_108856211.1">
    <property type="nucleotide sequence ID" value="NZ_OMOI01000001.1"/>
</dbReference>
<dbReference type="Proteomes" id="UP000244911">
    <property type="component" value="Unassembled WGS sequence"/>
</dbReference>
<dbReference type="InterPro" id="IPR002586">
    <property type="entry name" value="CobQ/CobB/MinD/ParA_Nub-bd_dom"/>
</dbReference>
<evidence type="ECO:0000256" key="5">
    <source>
        <dbReference type="ARBA" id="ARBA00022741"/>
    </source>
</evidence>
<dbReference type="AlphaFoldDB" id="A0A2R8AJH3"/>
<dbReference type="Pfam" id="PF01656">
    <property type="entry name" value="CbiA"/>
    <property type="match status" value="1"/>
</dbReference>
<dbReference type="PROSITE" id="PS51274">
    <property type="entry name" value="GATASE_COBBQ"/>
    <property type="match status" value="1"/>
</dbReference>
<accession>A0A2R8AJH3</accession>
<gene>
    <name evidence="12" type="primary">cobB_2</name>
    <name evidence="9" type="synonym">cobB</name>
    <name evidence="12" type="ORF">ALP8811_01186</name>
</gene>
<evidence type="ECO:0000259" key="10">
    <source>
        <dbReference type="Pfam" id="PF01656"/>
    </source>
</evidence>
<keyword evidence="6 9" id="KW-0067">ATP-binding</keyword>
<dbReference type="SUPFAM" id="SSF52540">
    <property type="entry name" value="P-loop containing nucleoside triphosphate hydrolases"/>
    <property type="match status" value="1"/>
</dbReference>
<comment type="miscellaneous">
    <text evidence="9">The a and c carboxylates of hydrogenobyrinate are activated for nucleophilic attack via formation of a phosphorylated intermediate by ATP. CobB catalyzes first the amidation of the c-carboxylate, and then that of the a-carboxylate.</text>
</comment>
<dbReference type="SUPFAM" id="SSF52317">
    <property type="entry name" value="Class I glutamine amidotransferase-like"/>
    <property type="match status" value="1"/>
</dbReference>
<reference evidence="12 13" key="1">
    <citation type="submission" date="2018-03" db="EMBL/GenBank/DDBJ databases">
        <authorList>
            <person name="Keele B.F."/>
        </authorList>
    </citation>
    <scope>NUCLEOTIDE SEQUENCE [LARGE SCALE GENOMIC DNA]</scope>
    <source>
        <strain evidence="12 13">CECT 8811</strain>
    </source>
</reference>
<dbReference type="UniPathway" id="UPA00148">
    <property type="reaction ID" value="UER00220"/>
</dbReference>
<protein>
    <recommendedName>
        <fullName evidence="9">Hydrogenobyrinate a,c-diamide synthase</fullName>
        <ecNumber evidence="9">6.3.5.9</ecNumber>
    </recommendedName>
    <alternativeName>
        <fullName evidence="9">Hydrogenobyrinic acid a,c-diamide synthase</fullName>
    </alternativeName>
</protein>
<evidence type="ECO:0000256" key="8">
    <source>
        <dbReference type="ARBA" id="ARBA00022962"/>
    </source>
</evidence>
<comment type="similarity">
    <text evidence="9">Belongs to the CobB/CbiA family.</text>
</comment>
<dbReference type="PANTHER" id="PTHR43873:SF1">
    <property type="entry name" value="COBYRINATE A,C-DIAMIDE SYNTHASE"/>
    <property type="match status" value="1"/>
</dbReference>
<sequence length="425" mass="44629">MSAPTGLILSAPSSGSGKTTLTLGLLRALSRRGVDVSGAKSGPDYIDPRFHAAACGRECPNLDAWAMGPARLHDLARSGAELLLIEGAMGLFDGAPPEGRGATADLARTFGLPVVLVVDCARLAHSVAPLVNGFAQHDPAVRVAGVILNHVGSPRHEAMLRASLQDSLIPVLGAVYRQAGLEHPSRHLGLVQAEEHPDLQAYLDRVADVVEAAIDLDALVALASHVSATPSTATRLAPPGQRIAVASDKAFAFAYPHILSDWRAAGAEVLPFSPLADEAPIPDADFIFLPGGYPELHAGKLAAAQTFKQGMLAATCPIYGECGGYMTLGRAITDKNGVRHEMLGLLGLETSFAKRKLHLGYRSLHADHGPFAGRWNAHEFHYATTLLAEGAPLFNATDAEGRALAPMGLIEGHVSGSFAHLIDQV</sequence>
<evidence type="ECO:0000259" key="11">
    <source>
        <dbReference type="Pfam" id="PF07685"/>
    </source>
</evidence>
<keyword evidence="8 9" id="KW-0315">Glutamine amidotransferase</keyword>
<feature type="domain" description="CobQ/CobB/MinD/ParA nucleotide binding" evidence="10">
    <location>
        <begin position="10"/>
        <end position="188"/>
    </location>
</feature>
<evidence type="ECO:0000256" key="9">
    <source>
        <dbReference type="HAMAP-Rule" id="MF_00027"/>
    </source>
</evidence>
<dbReference type="GO" id="GO:0009236">
    <property type="term" value="P:cobalamin biosynthetic process"/>
    <property type="evidence" value="ECO:0007669"/>
    <property type="project" value="UniProtKB-UniRule"/>
</dbReference>
<dbReference type="OrthoDB" id="9764035at2"/>
<dbReference type="PANTHER" id="PTHR43873">
    <property type="entry name" value="COBYRINATE A,C-DIAMIDE SYNTHASE"/>
    <property type="match status" value="1"/>
</dbReference>
<evidence type="ECO:0000313" key="13">
    <source>
        <dbReference type="Proteomes" id="UP000244911"/>
    </source>
</evidence>
<evidence type="ECO:0000256" key="2">
    <source>
        <dbReference type="ARBA" id="ARBA00006205"/>
    </source>
</evidence>
<proteinExistence type="inferred from homology"/>
<name>A0A2R8AJH3_9RHOB</name>
<dbReference type="InterPro" id="IPR004484">
    <property type="entry name" value="CbiA/CobB_synth"/>
</dbReference>
<evidence type="ECO:0000256" key="6">
    <source>
        <dbReference type="ARBA" id="ARBA00022840"/>
    </source>
</evidence>
<organism evidence="12 13">
    <name type="scientific">Aliiroseovarius pelagivivens</name>
    <dbReference type="NCBI Taxonomy" id="1639690"/>
    <lineage>
        <taxon>Bacteria</taxon>
        <taxon>Pseudomonadati</taxon>
        <taxon>Pseudomonadota</taxon>
        <taxon>Alphaproteobacteria</taxon>
        <taxon>Rhodobacterales</taxon>
        <taxon>Paracoccaceae</taxon>
        <taxon>Aliiroseovarius</taxon>
    </lineage>
</organism>